<name>A0A917K9U1_9PROT</name>
<comment type="similarity">
    <text evidence="1 8">Belongs to the SOS response-associated peptidase family.</text>
</comment>
<sequence>MGRLAGADGAILRTIALITTVPNEPLAKIHDRMPVIVRHDDVETWIGEDADAAAGLMVSAPDTYLRAWAVGRAVGDVRNDGPELLAPINLPAGPDE</sequence>
<evidence type="ECO:0000256" key="7">
    <source>
        <dbReference type="ARBA" id="ARBA00023239"/>
    </source>
</evidence>
<gene>
    <name evidence="9" type="ORF">GCM10011320_09320</name>
</gene>
<evidence type="ECO:0000256" key="4">
    <source>
        <dbReference type="ARBA" id="ARBA00022801"/>
    </source>
</evidence>
<reference evidence="9" key="2">
    <citation type="submission" date="2020-09" db="EMBL/GenBank/DDBJ databases">
        <authorList>
            <person name="Sun Q."/>
            <person name="Zhou Y."/>
        </authorList>
    </citation>
    <scope>NUCLEOTIDE SEQUENCE</scope>
    <source>
        <strain evidence="9">CGMCC 1.3617</strain>
    </source>
</reference>
<evidence type="ECO:0000313" key="9">
    <source>
        <dbReference type="EMBL" id="GGJ04575.1"/>
    </source>
</evidence>
<dbReference type="PANTHER" id="PTHR13604">
    <property type="entry name" value="DC12-RELATED"/>
    <property type="match status" value="1"/>
</dbReference>
<evidence type="ECO:0000256" key="3">
    <source>
        <dbReference type="ARBA" id="ARBA00022763"/>
    </source>
</evidence>
<evidence type="ECO:0000256" key="2">
    <source>
        <dbReference type="ARBA" id="ARBA00022670"/>
    </source>
</evidence>
<keyword evidence="4 8" id="KW-0378">Hydrolase</keyword>
<dbReference type="GO" id="GO:0003697">
    <property type="term" value="F:single-stranded DNA binding"/>
    <property type="evidence" value="ECO:0007669"/>
    <property type="project" value="InterPro"/>
</dbReference>
<dbReference type="InterPro" id="IPR036590">
    <property type="entry name" value="SRAP-like"/>
</dbReference>
<reference evidence="9" key="1">
    <citation type="journal article" date="2014" name="Int. J. Syst. Evol. Microbiol.">
        <title>Complete genome sequence of Corynebacterium casei LMG S-19264T (=DSM 44701T), isolated from a smear-ripened cheese.</title>
        <authorList>
            <consortium name="US DOE Joint Genome Institute (JGI-PGF)"/>
            <person name="Walter F."/>
            <person name="Albersmeier A."/>
            <person name="Kalinowski J."/>
            <person name="Ruckert C."/>
        </authorList>
    </citation>
    <scope>NUCLEOTIDE SEQUENCE</scope>
    <source>
        <strain evidence="9">CGMCC 1.3617</strain>
    </source>
</reference>
<keyword evidence="2 8" id="KW-0645">Protease</keyword>
<dbReference type="Gene3D" id="3.90.1680.10">
    <property type="entry name" value="SOS response associated peptidase-like"/>
    <property type="match status" value="1"/>
</dbReference>
<evidence type="ECO:0000256" key="5">
    <source>
        <dbReference type="ARBA" id="ARBA00023124"/>
    </source>
</evidence>
<keyword evidence="6" id="KW-0238">DNA-binding</keyword>
<keyword evidence="3" id="KW-0227">DNA damage</keyword>
<dbReference type="AlphaFoldDB" id="A0A917K9U1"/>
<accession>A0A917K9U1</accession>
<comment type="caution">
    <text evidence="9">The sequence shown here is derived from an EMBL/GenBank/DDBJ whole genome shotgun (WGS) entry which is preliminary data.</text>
</comment>
<dbReference type="Proteomes" id="UP000661507">
    <property type="component" value="Unassembled WGS sequence"/>
</dbReference>
<dbReference type="SUPFAM" id="SSF143081">
    <property type="entry name" value="BB1717-like"/>
    <property type="match status" value="1"/>
</dbReference>
<evidence type="ECO:0000256" key="8">
    <source>
        <dbReference type="RuleBase" id="RU364100"/>
    </source>
</evidence>
<evidence type="ECO:0000256" key="1">
    <source>
        <dbReference type="ARBA" id="ARBA00008136"/>
    </source>
</evidence>
<proteinExistence type="inferred from homology"/>
<dbReference type="GO" id="GO:0008233">
    <property type="term" value="F:peptidase activity"/>
    <property type="evidence" value="ECO:0007669"/>
    <property type="project" value="UniProtKB-KW"/>
</dbReference>
<dbReference type="GO" id="GO:0106300">
    <property type="term" value="P:protein-DNA covalent cross-linking repair"/>
    <property type="evidence" value="ECO:0007669"/>
    <property type="project" value="InterPro"/>
</dbReference>
<keyword evidence="10" id="KW-1185">Reference proteome</keyword>
<keyword evidence="5" id="KW-0190">Covalent protein-DNA linkage</keyword>
<dbReference type="GO" id="GO:0006508">
    <property type="term" value="P:proteolysis"/>
    <property type="evidence" value="ECO:0007669"/>
    <property type="project" value="UniProtKB-KW"/>
</dbReference>
<protein>
    <recommendedName>
        <fullName evidence="8">Abasic site processing protein</fullName>
        <ecNumber evidence="8">3.4.-.-</ecNumber>
    </recommendedName>
</protein>
<dbReference type="GO" id="GO:0016829">
    <property type="term" value="F:lyase activity"/>
    <property type="evidence" value="ECO:0007669"/>
    <property type="project" value="UniProtKB-KW"/>
</dbReference>
<organism evidence="9 10">
    <name type="scientific">Neoroseomonas lacus</name>
    <dbReference type="NCBI Taxonomy" id="287609"/>
    <lineage>
        <taxon>Bacteria</taxon>
        <taxon>Pseudomonadati</taxon>
        <taxon>Pseudomonadota</taxon>
        <taxon>Alphaproteobacteria</taxon>
        <taxon>Acetobacterales</taxon>
        <taxon>Acetobacteraceae</taxon>
        <taxon>Neoroseomonas</taxon>
    </lineage>
</organism>
<dbReference type="InterPro" id="IPR003738">
    <property type="entry name" value="SRAP"/>
</dbReference>
<dbReference type="EC" id="3.4.-.-" evidence="8"/>
<dbReference type="EMBL" id="BMKW01000002">
    <property type="protein sequence ID" value="GGJ04575.1"/>
    <property type="molecule type" value="Genomic_DNA"/>
</dbReference>
<dbReference type="PANTHER" id="PTHR13604:SF0">
    <property type="entry name" value="ABASIC SITE PROCESSING PROTEIN HMCES"/>
    <property type="match status" value="1"/>
</dbReference>
<evidence type="ECO:0000313" key="10">
    <source>
        <dbReference type="Proteomes" id="UP000661507"/>
    </source>
</evidence>
<keyword evidence="7" id="KW-0456">Lyase</keyword>
<dbReference type="Pfam" id="PF02586">
    <property type="entry name" value="SRAP"/>
    <property type="match status" value="1"/>
</dbReference>
<evidence type="ECO:0000256" key="6">
    <source>
        <dbReference type="ARBA" id="ARBA00023125"/>
    </source>
</evidence>